<dbReference type="OrthoDB" id="9777345at2"/>
<feature type="domain" description="DUF1214" evidence="1">
    <location>
        <begin position="310"/>
        <end position="420"/>
    </location>
</feature>
<dbReference type="RefSeq" id="WP_115416054.1">
    <property type="nucleotide sequence ID" value="NZ_CP031357.1"/>
</dbReference>
<dbReference type="Gene3D" id="2.60.120.600">
    <property type="entry name" value="Domain of unknown function DUF1214, C-terminal domain"/>
    <property type="match status" value="1"/>
</dbReference>
<organism evidence="3 4">
    <name type="scientific">Erythrobacter aureus</name>
    <dbReference type="NCBI Taxonomy" id="2182384"/>
    <lineage>
        <taxon>Bacteria</taxon>
        <taxon>Pseudomonadati</taxon>
        <taxon>Pseudomonadota</taxon>
        <taxon>Alphaproteobacteria</taxon>
        <taxon>Sphingomonadales</taxon>
        <taxon>Erythrobacteraceae</taxon>
        <taxon>Erythrobacter/Porphyrobacter group</taxon>
        <taxon>Erythrobacter</taxon>
    </lineage>
</organism>
<dbReference type="Pfam" id="PF06742">
    <property type="entry name" value="DUF1214"/>
    <property type="match status" value="1"/>
</dbReference>
<dbReference type="AlphaFoldDB" id="A0A345YD66"/>
<dbReference type="Proteomes" id="UP000254508">
    <property type="component" value="Chromosome"/>
</dbReference>
<reference evidence="4" key="1">
    <citation type="submission" date="2018-07" db="EMBL/GenBank/DDBJ databases">
        <title>Genome sequence of Erythrobacter strain YH-07, an antagonistic bacterium isolated from Yellow Sea.</title>
        <authorList>
            <person name="Tang T."/>
            <person name="Liu Q."/>
            <person name="Sun X."/>
        </authorList>
    </citation>
    <scope>NUCLEOTIDE SEQUENCE [LARGE SCALE GENOMIC DNA]</scope>
    <source>
        <strain evidence="4">YH-07</strain>
    </source>
</reference>
<evidence type="ECO:0000313" key="3">
    <source>
        <dbReference type="EMBL" id="AXK41868.1"/>
    </source>
</evidence>
<dbReference type="Pfam" id="PF06863">
    <property type="entry name" value="DUF1254"/>
    <property type="match status" value="1"/>
</dbReference>
<protein>
    <submittedName>
        <fullName evidence="3">DUF1254 domain-containing protein</fullName>
    </submittedName>
</protein>
<evidence type="ECO:0000259" key="1">
    <source>
        <dbReference type="Pfam" id="PF06742"/>
    </source>
</evidence>
<gene>
    <name evidence="3" type="ORF">DVR09_05490</name>
</gene>
<dbReference type="EMBL" id="CP031357">
    <property type="protein sequence ID" value="AXK41868.1"/>
    <property type="molecule type" value="Genomic_DNA"/>
</dbReference>
<dbReference type="KEGG" id="err:DVR09_05490"/>
<dbReference type="PANTHER" id="PTHR36509:SF2">
    <property type="entry name" value="BLL3101 PROTEIN"/>
    <property type="match status" value="1"/>
</dbReference>
<dbReference type="SUPFAM" id="SSF160935">
    <property type="entry name" value="VPA0735-like"/>
    <property type="match status" value="1"/>
</dbReference>
<accession>A0A345YD66</accession>
<dbReference type="PANTHER" id="PTHR36509">
    <property type="entry name" value="BLL3101 PROTEIN"/>
    <property type="match status" value="1"/>
</dbReference>
<evidence type="ECO:0000259" key="2">
    <source>
        <dbReference type="Pfam" id="PF06863"/>
    </source>
</evidence>
<dbReference type="InterPro" id="IPR037050">
    <property type="entry name" value="DUF1254_sf"/>
</dbReference>
<keyword evidence="4" id="KW-1185">Reference proteome</keyword>
<name>A0A345YD66_9SPHN</name>
<dbReference type="Gene3D" id="2.60.40.1610">
    <property type="entry name" value="Domain of unknown function DUF1254"/>
    <property type="match status" value="1"/>
</dbReference>
<dbReference type="InterPro" id="IPR010679">
    <property type="entry name" value="DUF1254"/>
</dbReference>
<dbReference type="InterPro" id="IPR037049">
    <property type="entry name" value="DUF1214_C_sf"/>
</dbReference>
<feature type="domain" description="DUF1254" evidence="2">
    <location>
        <begin position="43"/>
        <end position="171"/>
    </location>
</feature>
<sequence length="440" mass="48573">MTVLEADNPAMLKQLAIDAYIWGIPLVQTRMYLELAERLELPFNQLFGTPELCTPQSLVPLPNVDTLYGIGWLDLTTQPQLLSVPEAHDRYYLVQLNDAYLNSFSYIGRRTTGTAPGLFAICGPGWEGDLPEGAIRVDAPTNHVLVITRVMVVDRDDLAEALRVQQGLSLTGLSDFPRITNPNRPIDDAFDNFPISQPARLGARYFDELCAGLLENPPPEEDGPFLEELTALGIRPGAKPSQSGDGELVDLLDQAASEANAIIHGRAGWLIDTRDVNGWQVSYGITQRIEDPLDRAVVAKLGPGCLVPQEGLYFSLRQGPDGELLSGDKSYVLIFPPGQTPPVDAFWSLTMYGDDWSLVENPIDRYAISNRTPGLRYEDDGSLILHIQHERPASGTSNWLPCPPPGSPPFHLFMRTYQPRAELSDGRYEMPPLQLGDSAR</sequence>
<evidence type="ECO:0000313" key="4">
    <source>
        <dbReference type="Proteomes" id="UP000254508"/>
    </source>
</evidence>
<dbReference type="InterPro" id="IPR010621">
    <property type="entry name" value="DUF1214"/>
</dbReference>
<proteinExistence type="predicted"/>